<feature type="compositionally biased region" description="Low complexity" evidence="1">
    <location>
        <begin position="71"/>
        <end position="84"/>
    </location>
</feature>
<feature type="region of interest" description="Disordered" evidence="1">
    <location>
        <begin position="1"/>
        <end position="551"/>
    </location>
</feature>
<feature type="compositionally biased region" description="Low complexity" evidence="1">
    <location>
        <begin position="626"/>
        <end position="639"/>
    </location>
</feature>
<feature type="region of interest" description="Disordered" evidence="1">
    <location>
        <begin position="621"/>
        <end position="712"/>
    </location>
</feature>
<reference evidence="2 3" key="1">
    <citation type="submission" date="2024-03" db="EMBL/GenBank/DDBJ databases">
        <title>Genome-scale model development and genomic sequencing of the oleaginous clade Lipomyces.</title>
        <authorList>
            <consortium name="Lawrence Berkeley National Laboratory"/>
            <person name="Czajka J.J."/>
            <person name="Han Y."/>
            <person name="Kim J."/>
            <person name="Mondo S.J."/>
            <person name="Hofstad B.A."/>
            <person name="Robles A."/>
            <person name="Haridas S."/>
            <person name="Riley R."/>
            <person name="LaButti K."/>
            <person name="Pangilinan J."/>
            <person name="Andreopoulos W."/>
            <person name="Lipzen A."/>
            <person name="Yan J."/>
            <person name="Wang M."/>
            <person name="Ng V."/>
            <person name="Grigoriev I.V."/>
            <person name="Spatafora J.W."/>
            <person name="Magnuson J.K."/>
            <person name="Baker S.E."/>
            <person name="Pomraning K.R."/>
        </authorList>
    </citation>
    <scope>NUCLEOTIDE SEQUENCE [LARGE SCALE GENOMIC DNA]</scope>
    <source>
        <strain evidence="2 3">Phaff 52-87</strain>
    </source>
</reference>
<feature type="compositionally biased region" description="Acidic residues" evidence="1">
    <location>
        <begin position="1"/>
        <end position="12"/>
    </location>
</feature>
<evidence type="ECO:0000256" key="1">
    <source>
        <dbReference type="SAM" id="MobiDB-lite"/>
    </source>
</evidence>
<feature type="compositionally biased region" description="Polar residues" evidence="1">
    <location>
        <begin position="221"/>
        <end position="233"/>
    </location>
</feature>
<comment type="caution">
    <text evidence="2">The sequence shown here is derived from an EMBL/GenBank/DDBJ whole genome shotgun (WGS) entry which is preliminary data.</text>
</comment>
<feature type="compositionally biased region" description="Basic and acidic residues" evidence="1">
    <location>
        <begin position="887"/>
        <end position="907"/>
    </location>
</feature>
<feature type="compositionally biased region" description="Low complexity" evidence="1">
    <location>
        <begin position="776"/>
        <end position="803"/>
    </location>
</feature>
<dbReference type="RefSeq" id="XP_064765817.1">
    <property type="nucleotide sequence ID" value="XM_064915548.1"/>
</dbReference>
<feature type="compositionally biased region" description="Low complexity" evidence="1">
    <location>
        <begin position="908"/>
        <end position="919"/>
    </location>
</feature>
<feature type="compositionally biased region" description="Basic and acidic residues" evidence="1">
    <location>
        <begin position="920"/>
        <end position="933"/>
    </location>
</feature>
<feature type="compositionally biased region" description="Basic and acidic residues" evidence="1">
    <location>
        <begin position="522"/>
        <end position="535"/>
    </location>
</feature>
<feature type="compositionally biased region" description="Low complexity" evidence="1">
    <location>
        <begin position="738"/>
        <end position="752"/>
    </location>
</feature>
<feature type="compositionally biased region" description="Basic and acidic residues" evidence="1">
    <location>
        <begin position="13"/>
        <end position="31"/>
    </location>
</feature>
<feature type="compositionally biased region" description="Polar residues" evidence="1">
    <location>
        <begin position="57"/>
        <end position="70"/>
    </location>
</feature>
<accession>A0ABR1EYV1</accession>
<feature type="compositionally biased region" description="Polar residues" evidence="1">
    <location>
        <begin position="140"/>
        <end position="160"/>
    </location>
</feature>
<gene>
    <name evidence="2" type="ORF">BZA70DRAFT_93535</name>
</gene>
<sequence>MDVDSGLLDELETSVHYDDNKSVNFPADRRSNNNSSPFRSEHLPSSPAQPPSHHSSFLDSNMQPPVKTNRSLQSLFSESSLSSSQHDASFYSANDKQSPADPRTTPNTRSSAAPTSSAHRSGLHPQSSPNTFTPMHINPLAQSTPFNQPAPRSTPISASSARREPYSPAVASSPRGILRSPATHNLSQTPTTPKPSTTASSATVPATTTAVHQSTTVTTVPLKNSPASPQVTFASLPAKAPLTTKKSLGKRVSDLSSAKSSMTHKSSDFSDEQQISNHRSESSRSSPQSAPNQSTPVAVSSAAAADETQKTVVKPSATSQQSGMTPARMLYNNLQSHSDDTRDDEEEDWIPLSKTTPAPRSRFLNTALYKDASEKVAGRDTQRAVVEEENEEEPQVLEKAVETKQAASASDARPAVPTTETKNGTDESERNPSVNTATTTKEVPRYLTSTTSSRLKSSPTKSVVTGLPPASPLRPQNGATLTGRGSPLRPPMSFSTRPQGSPVRNRSPLRNTVSRPASPQRKASDEDKQAKKPETVSKLPTSTAVSPLRQQPSIRLQMSPARSNLSRSASQLTINQASSIAVAAAAAVQVNGHSPMTSALRNMKSSTADVFRRARMLLFDNEANNKSGGKQQQQSSSGKELVHVSGAGSLSPAKKVQNSTKESSEQSSGKASKNMYPDISALLVDNAGSPGRPANNHGYAEGASSSNQGYMSASNPAKALFQAPNAFRSTAAASSITSTSQASTASDGTASTQRTSFDSGPESGDLKLSPAHSKPTGAAAGTVAAAAAAINSATAGSASSSSSLGLRDNKQQPTTKRVKSVVRKPATRAKQAPVVVRVPMGAQRELEQQRKFAQTATATVPASTSQEPAPAEVAHQQPSVSNEDESQPAKKTEQKREIDRRRQENARRAAMQQQQQQQQAEEKKRADEEEQARRKFALANRNSRVPQTRAVANLVVSTFCC</sequence>
<dbReference type="GeneID" id="90041060"/>
<feature type="compositionally biased region" description="Low complexity" evidence="1">
    <location>
        <begin position="283"/>
        <end position="305"/>
    </location>
</feature>
<organism evidence="2 3">
    <name type="scientific">Myxozyma melibiosi</name>
    <dbReference type="NCBI Taxonomy" id="54550"/>
    <lineage>
        <taxon>Eukaryota</taxon>
        <taxon>Fungi</taxon>
        <taxon>Dikarya</taxon>
        <taxon>Ascomycota</taxon>
        <taxon>Saccharomycotina</taxon>
        <taxon>Lipomycetes</taxon>
        <taxon>Lipomycetales</taxon>
        <taxon>Lipomycetaceae</taxon>
        <taxon>Myxozyma</taxon>
    </lineage>
</organism>
<evidence type="ECO:0000313" key="3">
    <source>
        <dbReference type="Proteomes" id="UP001498771"/>
    </source>
</evidence>
<dbReference type="Proteomes" id="UP001498771">
    <property type="component" value="Unassembled WGS sequence"/>
</dbReference>
<feature type="compositionally biased region" description="Low complexity" evidence="1">
    <location>
        <begin position="43"/>
        <end position="55"/>
    </location>
</feature>
<keyword evidence="3" id="KW-1185">Reference proteome</keyword>
<feature type="compositionally biased region" description="Polar residues" evidence="1">
    <location>
        <begin position="851"/>
        <end position="867"/>
    </location>
</feature>
<feature type="region of interest" description="Disordered" evidence="1">
    <location>
        <begin position="738"/>
        <end position="942"/>
    </location>
</feature>
<feature type="compositionally biased region" description="Low complexity" evidence="1">
    <location>
        <begin position="187"/>
        <end position="220"/>
    </location>
</feature>
<dbReference type="EMBL" id="JBBJBU010000015">
    <property type="protein sequence ID" value="KAK7202784.1"/>
    <property type="molecule type" value="Genomic_DNA"/>
</dbReference>
<feature type="compositionally biased region" description="Polar residues" evidence="1">
    <location>
        <begin position="431"/>
        <end position="441"/>
    </location>
</feature>
<name>A0ABR1EYV1_9ASCO</name>
<evidence type="ECO:0008006" key="4">
    <source>
        <dbReference type="Google" id="ProtNLM"/>
    </source>
</evidence>
<feature type="compositionally biased region" description="Basic residues" evidence="1">
    <location>
        <begin position="816"/>
        <end position="827"/>
    </location>
</feature>
<feature type="compositionally biased region" description="Polar residues" evidence="1">
    <location>
        <begin position="85"/>
        <end position="97"/>
    </location>
</feature>
<evidence type="ECO:0000313" key="2">
    <source>
        <dbReference type="EMBL" id="KAK7202784.1"/>
    </source>
</evidence>
<feature type="compositionally biased region" description="Basic and acidic residues" evidence="1">
    <location>
        <begin position="371"/>
        <end position="386"/>
    </location>
</feature>
<feature type="compositionally biased region" description="Polar residues" evidence="1">
    <location>
        <begin position="703"/>
        <end position="712"/>
    </location>
</feature>
<feature type="compositionally biased region" description="Polar residues" evidence="1">
    <location>
        <begin position="538"/>
        <end position="551"/>
    </location>
</feature>
<feature type="compositionally biased region" description="Polar residues" evidence="1">
    <location>
        <begin position="656"/>
        <end position="671"/>
    </location>
</feature>
<feature type="compositionally biased region" description="Low complexity" evidence="1">
    <location>
        <begin position="445"/>
        <end position="462"/>
    </location>
</feature>
<feature type="compositionally biased region" description="Polar residues" evidence="1">
    <location>
        <begin position="493"/>
        <end position="517"/>
    </location>
</feature>
<feature type="compositionally biased region" description="Polar residues" evidence="1">
    <location>
        <begin position="104"/>
        <end position="133"/>
    </location>
</feature>
<proteinExistence type="predicted"/>
<protein>
    <recommendedName>
        <fullName evidence="4">TPX2 C-terminal domain-containing protein</fullName>
    </recommendedName>
</protein>